<dbReference type="NCBIfam" id="TIGR00369">
    <property type="entry name" value="unchar_dom_1"/>
    <property type="match status" value="1"/>
</dbReference>
<feature type="domain" description="Thioesterase" evidence="2">
    <location>
        <begin position="53"/>
        <end position="124"/>
    </location>
</feature>
<dbReference type="EMBL" id="CP053985">
    <property type="protein sequence ID" value="QKH36226.1"/>
    <property type="molecule type" value="Genomic_DNA"/>
</dbReference>
<evidence type="ECO:0000313" key="4">
    <source>
        <dbReference type="Proteomes" id="UP000500970"/>
    </source>
</evidence>
<reference evidence="3 4" key="1">
    <citation type="submission" date="2020-05" db="EMBL/GenBank/DDBJ databases">
        <title>FDA dAtabase for Regulatory Grade micrObial Sequences (FDA-ARGOS): Supporting development and validation of Infectious Disease Dx tests.</title>
        <authorList>
            <person name="Sproer C."/>
            <person name="Gronow S."/>
            <person name="Severitt S."/>
            <person name="Schroder I."/>
            <person name="Tallon L."/>
            <person name="Sadzewicz L."/>
            <person name="Zhao X."/>
            <person name="Vavikolanu K."/>
            <person name="Mehta A."/>
            <person name="Aluvathingal J."/>
            <person name="Nadendla S."/>
            <person name="Myers T."/>
            <person name="Yan Y."/>
            <person name="Sichtig H."/>
        </authorList>
    </citation>
    <scope>NUCLEOTIDE SEQUENCE [LARGE SCALE GENOMIC DNA]</scope>
    <source>
        <strain evidence="3 4">FDAARGOS_790</strain>
    </source>
</reference>
<evidence type="ECO:0000259" key="2">
    <source>
        <dbReference type="Pfam" id="PF03061"/>
    </source>
</evidence>
<sequence>MSSTAFTEASRIVNRSPLNRWLGMSVLRADDNGIALGIRWREELISNPDVRSTHGGILATLIDAAGDYAVALKVGVPVPTIDMHVDFHRMAKPGDLRAEGQVIHLGRRFATAHARVLDTEGNLIASGRALYLVPTPASPAPGAQTPLAGQGDA</sequence>
<dbReference type="KEGG" id="apes:FOC84_15225"/>
<dbReference type="SUPFAM" id="SSF54637">
    <property type="entry name" value="Thioesterase/thiol ester dehydrase-isomerase"/>
    <property type="match status" value="1"/>
</dbReference>
<proteinExistence type="predicted"/>
<dbReference type="Gene3D" id="3.10.129.10">
    <property type="entry name" value="Hotdog Thioesterase"/>
    <property type="match status" value="1"/>
</dbReference>
<evidence type="ECO:0000313" key="3">
    <source>
        <dbReference type="EMBL" id="QKH36226.1"/>
    </source>
</evidence>
<dbReference type="CDD" id="cd03443">
    <property type="entry name" value="PaaI_thioesterase"/>
    <property type="match status" value="1"/>
</dbReference>
<dbReference type="GO" id="GO:0016289">
    <property type="term" value="F:acyl-CoA hydrolase activity"/>
    <property type="evidence" value="ECO:0007669"/>
    <property type="project" value="UniProtKB-ARBA"/>
</dbReference>
<dbReference type="Pfam" id="PF03061">
    <property type="entry name" value="4HBT"/>
    <property type="match status" value="1"/>
</dbReference>
<name>A0A7D4E600_9BURK</name>
<dbReference type="InterPro" id="IPR006683">
    <property type="entry name" value="Thioestr_dom"/>
</dbReference>
<evidence type="ECO:0000256" key="1">
    <source>
        <dbReference type="ARBA" id="ARBA00022801"/>
    </source>
</evidence>
<dbReference type="AlphaFoldDB" id="A0A7D4E600"/>
<organism evidence="3 4">
    <name type="scientific">Achromobacter pestifer</name>
    <dbReference type="NCBI Taxonomy" id="1353889"/>
    <lineage>
        <taxon>Bacteria</taxon>
        <taxon>Pseudomonadati</taxon>
        <taxon>Pseudomonadota</taxon>
        <taxon>Betaproteobacteria</taxon>
        <taxon>Burkholderiales</taxon>
        <taxon>Alcaligenaceae</taxon>
        <taxon>Achromobacter</taxon>
    </lineage>
</organism>
<dbReference type="InterPro" id="IPR003736">
    <property type="entry name" value="PAAI_dom"/>
</dbReference>
<dbReference type="InterPro" id="IPR029069">
    <property type="entry name" value="HotDog_dom_sf"/>
</dbReference>
<keyword evidence="4" id="KW-1185">Reference proteome</keyword>
<dbReference type="Proteomes" id="UP000500970">
    <property type="component" value="Chromosome"/>
</dbReference>
<keyword evidence="1" id="KW-0378">Hydrolase</keyword>
<protein>
    <submittedName>
        <fullName evidence="3">PaaI family thioesterase</fullName>
    </submittedName>
</protein>
<accession>A0A7D4E600</accession>
<gene>
    <name evidence="3" type="ORF">FOC84_15225</name>
</gene>
<dbReference type="RefSeq" id="WP_173145136.1">
    <property type="nucleotide sequence ID" value="NZ_CP053985.1"/>
</dbReference>